<sequence>MNEKNEGKDVIGEIEISNSVQKLKMKKKGKDVIGEIEISNSVQKLKMKKKVMTDHVLPTIPVLALSYLDA</sequence>
<accession>A0AAF5PIM9</accession>
<evidence type="ECO:0000313" key="2">
    <source>
        <dbReference type="WBParaSite" id="mrna-Wban_01230"/>
    </source>
</evidence>
<organism evidence="1 2">
    <name type="scientific">Wuchereria bancrofti</name>
    <dbReference type="NCBI Taxonomy" id="6293"/>
    <lineage>
        <taxon>Eukaryota</taxon>
        <taxon>Metazoa</taxon>
        <taxon>Ecdysozoa</taxon>
        <taxon>Nematoda</taxon>
        <taxon>Chromadorea</taxon>
        <taxon>Rhabditida</taxon>
        <taxon>Spirurina</taxon>
        <taxon>Spiruromorpha</taxon>
        <taxon>Filarioidea</taxon>
        <taxon>Onchocercidae</taxon>
        <taxon>Wuchereria</taxon>
    </lineage>
</organism>
<dbReference type="WBParaSite" id="mrna-Wban_01230">
    <property type="protein sequence ID" value="mrna-Wban_01230"/>
    <property type="gene ID" value="Wban_01230"/>
</dbReference>
<reference evidence="1" key="1">
    <citation type="submission" date="2015-03" db="EMBL/GenBank/DDBJ databases">
        <title>Wuchereria bancrofti Genome Sequencing Papua New Guinea Strain.</title>
        <authorList>
            <person name="Small S.T."/>
            <person name="Serre D."/>
            <person name="Zimmerman P.A."/>
        </authorList>
    </citation>
    <scope>NUCLEOTIDE SEQUENCE [LARGE SCALE GENOMIC DNA]</scope>
    <source>
        <strain evidence="1">pt0022</strain>
    </source>
</reference>
<evidence type="ECO:0000313" key="1">
    <source>
        <dbReference type="Proteomes" id="UP000093561"/>
    </source>
</evidence>
<reference evidence="1" key="2">
    <citation type="journal article" date="2016" name="Mol. Ecol.">
        <title>Population genomics of the filarial nematode parasite Wuchereria bancrofti from mosquitoes.</title>
        <authorList>
            <person name="Small S.T."/>
            <person name="Reimer L.J."/>
            <person name="Tisch D.J."/>
            <person name="King C.L."/>
            <person name="Christensen B.M."/>
            <person name="Siba P.M."/>
            <person name="Kazura J.W."/>
            <person name="Serre D."/>
            <person name="Zimmerman P.A."/>
        </authorList>
    </citation>
    <scope>NUCLEOTIDE SEQUENCE</scope>
    <source>
        <strain evidence="1">pt0022</strain>
    </source>
</reference>
<name>A0AAF5PIM9_WUCBA</name>
<proteinExistence type="predicted"/>
<reference evidence="2" key="3">
    <citation type="submission" date="2024-02" db="UniProtKB">
        <authorList>
            <consortium name="WormBaseParasite"/>
        </authorList>
    </citation>
    <scope>IDENTIFICATION</scope>
    <source>
        <strain evidence="2">pt0022</strain>
    </source>
</reference>
<dbReference type="Proteomes" id="UP000093561">
    <property type="component" value="Unassembled WGS sequence"/>
</dbReference>
<protein>
    <submittedName>
        <fullName evidence="2">Uncharacterized protein</fullName>
    </submittedName>
</protein>
<dbReference type="AlphaFoldDB" id="A0AAF5PIM9"/>